<keyword evidence="3" id="KW-1185">Reference proteome</keyword>
<accession>A0ABT7VTM9</accession>
<dbReference type="EMBL" id="JAUCGM010000357">
    <property type="protein sequence ID" value="MDM8562931.1"/>
    <property type="molecule type" value="Genomic_DNA"/>
</dbReference>
<comment type="caution">
    <text evidence="2">The sequence shown here is derived from an EMBL/GenBank/DDBJ whole genome shotgun (WGS) entry which is preliminary data.</text>
</comment>
<feature type="chain" id="PRO_5047295889" evidence="1">
    <location>
        <begin position="25"/>
        <end position="480"/>
    </location>
</feature>
<gene>
    <name evidence="2" type="ORF">QUF54_06205</name>
</gene>
<evidence type="ECO:0000256" key="1">
    <source>
        <dbReference type="SAM" id="SignalP"/>
    </source>
</evidence>
<organism evidence="2 3">
    <name type="scientific">Candidatus Marithioploca araucensis</name>
    <dbReference type="NCBI Taxonomy" id="70273"/>
    <lineage>
        <taxon>Bacteria</taxon>
        <taxon>Pseudomonadati</taxon>
        <taxon>Pseudomonadota</taxon>
        <taxon>Gammaproteobacteria</taxon>
        <taxon>Thiotrichales</taxon>
        <taxon>Thiotrichaceae</taxon>
        <taxon>Candidatus Marithioploca</taxon>
    </lineage>
</organism>
<protein>
    <submittedName>
        <fullName evidence="2">Uncharacterized protein</fullName>
    </submittedName>
</protein>
<name>A0ABT7VTM9_9GAMM</name>
<keyword evidence="1" id="KW-0732">Signal</keyword>
<reference evidence="2" key="1">
    <citation type="submission" date="2023-06" db="EMBL/GenBank/DDBJ databases">
        <title>Uncultivated large filamentous bacteria from sulfidic sediments reveal new species and different genomic features in energy metabolism and defense.</title>
        <authorList>
            <person name="Fonseca A."/>
        </authorList>
    </citation>
    <scope>NUCLEOTIDE SEQUENCE</scope>
    <source>
        <strain evidence="2">HSG4</strain>
    </source>
</reference>
<feature type="signal peptide" evidence="1">
    <location>
        <begin position="1"/>
        <end position="24"/>
    </location>
</feature>
<dbReference type="Proteomes" id="UP001171945">
    <property type="component" value="Unassembled WGS sequence"/>
</dbReference>
<evidence type="ECO:0000313" key="3">
    <source>
        <dbReference type="Proteomes" id="UP001171945"/>
    </source>
</evidence>
<evidence type="ECO:0000313" key="2">
    <source>
        <dbReference type="EMBL" id="MDM8562931.1"/>
    </source>
</evidence>
<sequence length="480" mass="51136">MTHKKILTAAIAAALSMGGGIAQAAGNFYAESPGTIGDGIAYEFFNPAADDDVYVKLPENCTTNCFEVKYEFDSAITKLYKEFDVKFTLKNARFVLNNEPELIVTSDGTTEHSVEVSSPVIGADSIHKRVAADEEEIDLADGWYLKLEAFQIEVLEKDFAQSGQQVELTITLSGEKISDTQTITLAKTVAGFSTDIDLTSDSAISKIDVEEVGKAFTSGAVGDITRARLGTLAIDSTNGVTNRAYTATTPSIDSESAKVTNLPVLPDGTKVYIDTANSNCSNSDDNEATLDGTTAEWNSITGLNINSSSNYICIELPEGNAEVIDPSKSPAKLSFTADVEKNEIQASGNLGHIKRNGALCTLYVVTNDGMQDLSNVRLTNLSSKDSRVIGTLRNMQDDIVFADVELAEIPAKGTVRLGSVDLEGHANMDVWTNRGVLTIGGTIPAGMMEAFLLLRKEDASGQGAYPLLNMSLGASGNACE</sequence>
<proteinExistence type="predicted"/>